<dbReference type="EMBL" id="CP039924">
    <property type="protein sequence ID" value="QCL97714.1"/>
    <property type="molecule type" value="Genomic_DNA"/>
</dbReference>
<sequence length="159" mass="17815">MLPADYLSDILPGDKACLWERRLSRGIDRTKLNITLAFADTELAGFACFLFDEETEFGTYLHNLYVDPNHRGKGVACSLLAAGIHGFPAQRRDQPVHLLTLADNHPACRFYERLNGNMLGEKRNVMARYPDVAYVRYQWRSANELAEIARKATGAAGAV</sequence>
<feature type="domain" description="N-acetyltransferase" evidence="1">
    <location>
        <begin position="1"/>
        <end position="141"/>
    </location>
</feature>
<dbReference type="InterPro" id="IPR000182">
    <property type="entry name" value="GNAT_dom"/>
</dbReference>
<protein>
    <submittedName>
        <fullName evidence="2">GNAT family N-acetyltransferase</fullName>
    </submittedName>
</protein>
<accession>A0A4D7Z430</accession>
<dbReference type="CDD" id="cd04301">
    <property type="entry name" value="NAT_SF"/>
    <property type="match status" value="1"/>
</dbReference>
<dbReference type="InterPro" id="IPR016181">
    <property type="entry name" value="Acyl_CoA_acyltransferase"/>
</dbReference>
<dbReference type="AlphaFoldDB" id="A0A4D7Z430"/>
<reference evidence="2 3" key="1">
    <citation type="submission" date="2019-04" db="EMBL/GenBank/DDBJ databases">
        <title>Complete genome sequence of Agrobacterium tumefaciens CFBP7129.</title>
        <authorList>
            <person name="Haryono M."/>
            <person name="Lin Y.-C."/>
            <person name="Lai E.-M."/>
            <person name="Kuo C.-H."/>
        </authorList>
    </citation>
    <scope>NUCLEOTIDE SEQUENCE [LARGE SCALE GENOMIC DNA]</scope>
    <source>
        <strain evidence="2 3">CFBP7129</strain>
        <plasmid evidence="3">patcfbp7129a</plasmid>
    </source>
</reference>
<dbReference type="PROSITE" id="PS51186">
    <property type="entry name" value="GNAT"/>
    <property type="match status" value="1"/>
</dbReference>
<evidence type="ECO:0000313" key="3">
    <source>
        <dbReference type="Proteomes" id="UP000298649"/>
    </source>
</evidence>
<gene>
    <name evidence="2" type="ORF">CFBP7129_26190</name>
</gene>
<name>A0A4D7Z430_AGRTU</name>
<proteinExistence type="predicted"/>
<dbReference type="Pfam" id="PF00583">
    <property type="entry name" value="Acetyltransf_1"/>
    <property type="match status" value="1"/>
</dbReference>
<keyword evidence="2" id="KW-0614">Plasmid</keyword>
<dbReference type="Gene3D" id="3.40.630.30">
    <property type="match status" value="1"/>
</dbReference>
<organism evidence="2 3">
    <name type="scientific">Agrobacterium tumefaciens</name>
    <dbReference type="NCBI Taxonomy" id="358"/>
    <lineage>
        <taxon>Bacteria</taxon>
        <taxon>Pseudomonadati</taxon>
        <taxon>Pseudomonadota</taxon>
        <taxon>Alphaproteobacteria</taxon>
        <taxon>Hyphomicrobiales</taxon>
        <taxon>Rhizobiaceae</taxon>
        <taxon>Rhizobium/Agrobacterium group</taxon>
        <taxon>Agrobacterium</taxon>
        <taxon>Agrobacterium tumefaciens complex</taxon>
    </lineage>
</organism>
<dbReference type="RefSeq" id="WP_137006074.1">
    <property type="nucleotide sequence ID" value="NZ_CP039924.1"/>
</dbReference>
<evidence type="ECO:0000313" key="2">
    <source>
        <dbReference type="EMBL" id="QCL97714.1"/>
    </source>
</evidence>
<dbReference type="SUPFAM" id="SSF55729">
    <property type="entry name" value="Acyl-CoA N-acyltransferases (Nat)"/>
    <property type="match status" value="1"/>
</dbReference>
<dbReference type="Proteomes" id="UP000298649">
    <property type="component" value="Plasmid pAtCFBP7129a"/>
</dbReference>
<dbReference type="GO" id="GO:0016747">
    <property type="term" value="F:acyltransferase activity, transferring groups other than amino-acyl groups"/>
    <property type="evidence" value="ECO:0007669"/>
    <property type="project" value="InterPro"/>
</dbReference>
<keyword evidence="2" id="KW-0808">Transferase</keyword>
<evidence type="ECO:0000259" key="1">
    <source>
        <dbReference type="PROSITE" id="PS51186"/>
    </source>
</evidence>
<geneLocation type="plasmid" evidence="3">
    <name>patcfbp7129a</name>
</geneLocation>